<evidence type="ECO:0000313" key="5">
    <source>
        <dbReference type="Proteomes" id="UP001484097"/>
    </source>
</evidence>
<evidence type="ECO:0000256" key="1">
    <source>
        <dbReference type="ARBA" id="ARBA00006484"/>
    </source>
</evidence>
<dbReference type="InterPro" id="IPR002347">
    <property type="entry name" value="SDR_fam"/>
</dbReference>
<comment type="caution">
    <text evidence="4">The sequence shown here is derived from an EMBL/GenBank/DDBJ whole genome shotgun (WGS) entry which is preliminary data.</text>
</comment>
<proteinExistence type="inferred from homology"/>
<gene>
    <name evidence="4" type="ORF">ABDK96_10130</name>
</gene>
<dbReference type="RefSeq" id="WP_347920661.1">
    <property type="nucleotide sequence ID" value="NZ_JBDXMX010000004.1"/>
</dbReference>
<organism evidence="4 5">
    <name type="scientific">Citricoccus nitrophenolicus</name>
    <dbReference type="NCBI Taxonomy" id="863575"/>
    <lineage>
        <taxon>Bacteria</taxon>
        <taxon>Bacillati</taxon>
        <taxon>Actinomycetota</taxon>
        <taxon>Actinomycetes</taxon>
        <taxon>Micrococcales</taxon>
        <taxon>Micrococcaceae</taxon>
        <taxon>Citricoccus</taxon>
    </lineage>
</organism>
<comment type="similarity">
    <text evidence="1">Belongs to the short-chain dehydrogenases/reductases (SDR) family.</text>
</comment>
<name>A0ABV0IIQ3_9MICC</name>
<dbReference type="InterPro" id="IPR036291">
    <property type="entry name" value="NAD(P)-bd_dom_sf"/>
</dbReference>
<sequence>MMNTNPTPTPARAPAGAGSRTVVVTGAAGGLGRAFALGFQAAGDRVVVADVDQSGAEETAAMVREAGGEALAVPADVTSVESTETLAVRAAEFGGGGVDVLVNNAAVYAGITRAPFEELDPAEWDRVMAVNLKGPWLCTKALSPYLRPRAHVVNLASATVFSGSAQWAHYVASKSGVIGLTRVLAKELGPRGITVNAIAPGFTLTEASHALIENAAEYGVERSSLKRASEPEDIVGAALFLAGAGSEYISGQTLVVDGGRQFI</sequence>
<dbReference type="PRINTS" id="PR00081">
    <property type="entry name" value="GDHRDH"/>
</dbReference>
<dbReference type="Gene3D" id="3.40.50.720">
    <property type="entry name" value="NAD(P)-binding Rossmann-like Domain"/>
    <property type="match status" value="1"/>
</dbReference>
<dbReference type="Pfam" id="PF13561">
    <property type="entry name" value="adh_short_C2"/>
    <property type="match status" value="1"/>
</dbReference>
<dbReference type="PANTHER" id="PTHR42760:SF133">
    <property type="entry name" value="3-OXOACYL-[ACYL-CARRIER-PROTEIN] REDUCTASE"/>
    <property type="match status" value="1"/>
</dbReference>
<dbReference type="Proteomes" id="UP001484097">
    <property type="component" value="Unassembled WGS sequence"/>
</dbReference>
<dbReference type="SUPFAM" id="SSF51735">
    <property type="entry name" value="NAD(P)-binding Rossmann-fold domains"/>
    <property type="match status" value="1"/>
</dbReference>
<dbReference type="PROSITE" id="PS00061">
    <property type="entry name" value="ADH_SHORT"/>
    <property type="match status" value="1"/>
</dbReference>
<dbReference type="InterPro" id="IPR020904">
    <property type="entry name" value="Sc_DH/Rdtase_CS"/>
</dbReference>
<dbReference type="EMBL" id="JBDXMX010000004">
    <property type="protein sequence ID" value="MEO9248040.1"/>
    <property type="molecule type" value="Genomic_DNA"/>
</dbReference>
<evidence type="ECO:0000313" key="4">
    <source>
        <dbReference type="EMBL" id="MEO9248040.1"/>
    </source>
</evidence>
<keyword evidence="5" id="KW-1185">Reference proteome</keyword>
<keyword evidence="2" id="KW-0560">Oxidoreductase</keyword>
<accession>A0ABV0IIQ3</accession>
<evidence type="ECO:0000259" key="3">
    <source>
        <dbReference type="SMART" id="SM00822"/>
    </source>
</evidence>
<feature type="domain" description="Ketoreductase" evidence="3">
    <location>
        <begin position="20"/>
        <end position="201"/>
    </location>
</feature>
<dbReference type="InterPro" id="IPR057326">
    <property type="entry name" value="KR_dom"/>
</dbReference>
<protein>
    <submittedName>
        <fullName evidence="4">SDR family oxidoreductase</fullName>
    </submittedName>
</protein>
<dbReference type="PANTHER" id="PTHR42760">
    <property type="entry name" value="SHORT-CHAIN DEHYDROGENASES/REDUCTASES FAMILY MEMBER"/>
    <property type="match status" value="1"/>
</dbReference>
<dbReference type="SMART" id="SM00822">
    <property type="entry name" value="PKS_KR"/>
    <property type="match status" value="1"/>
</dbReference>
<reference evidence="4 5" key="1">
    <citation type="submission" date="2024-05" db="EMBL/GenBank/DDBJ databases">
        <authorList>
            <person name="Yi C."/>
        </authorList>
    </citation>
    <scope>NUCLEOTIDE SEQUENCE [LARGE SCALE GENOMIC DNA]</scope>
    <source>
        <strain evidence="4 5">XS13</strain>
    </source>
</reference>
<evidence type="ECO:0000256" key="2">
    <source>
        <dbReference type="ARBA" id="ARBA00023002"/>
    </source>
</evidence>
<dbReference type="PRINTS" id="PR00080">
    <property type="entry name" value="SDRFAMILY"/>
</dbReference>